<dbReference type="PANTHER" id="PTHR23349:SF108">
    <property type="entry name" value="BHLH DOMAIN-CONTAINING PROTEIN"/>
    <property type="match status" value="1"/>
</dbReference>
<keyword evidence="1" id="KW-0238">DNA-binding</keyword>
<dbReference type="InterPro" id="IPR036638">
    <property type="entry name" value="HLH_DNA-bd_sf"/>
</dbReference>
<organism evidence="4 5">
    <name type="scientific">Artemia franciscana</name>
    <name type="common">Brine shrimp</name>
    <name type="synonym">Artemia sanfranciscana</name>
    <dbReference type="NCBI Taxonomy" id="6661"/>
    <lineage>
        <taxon>Eukaryota</taxon>
        <taxon>Metazoa</taxon>
        <taxon>Ecdysozoa</taxon>
        <taxon>Arthropoda</taxon>
        <taxon>Crustacea</taxon>
        <taxon>Branchiopoda</taxon>
        <taxon>Anostraca</taxon>
        <taxon>Artemiidae</taxon>
        <taxon>Artemia</taxon>
    </lineage>
</organism>
<evidence type="ECO:0000256" key="2">
    <source>
        <dbReference type="SAM" id="MobiDB-lite"/>
    </source>
</evidence>
<dbReference type="EMBL" id="JAVRJZ010000002">
    <property type="protein sequence ID" value="KAK2726471.1"/>
    <property type="molecule type" value="Genomic_DNA"/>
</dbReference>
<dbReference type="GO" id="GO:0000977">
    <property type="term" value="F:RNA polymerase II transcription regulatory region sequence-specific DNA binding"/>
    <property type="evidence" value="ECO:0007669"/>
    <property type="project" value="TreeGrafter"/>
</dbReference>
<dbReference type="InterPro" id="IPR050283">
    <property type="entry name" value="E-box_TF_Regulators"/>
</dbReference>
<protein>
    <recommendedName>
        <fullName evidence="3">BHLH domain-containing protein</fullName>
    </recommendedName>
</protein>
<evidence type="ECO:0000313" key="5">
    <source>
        <dbReference type="Proteomes" id="UP001187531"/>
    </source>
</evidence>
<name>A0AA88IGQ1_ARTSF</name>
<evidence type="ECO:0000313" key="4">
    <source>
        <dbReference type="EMBL" id="KAK2726471.1"/>
    </source>
</evidence>
<evidence type="ECO:0000259" key="3">
    <source>
        <dbReference type="PROSITE" id="PS50888"/>
    </source>
</evidence>
<dbReference type="GO" id="GO:0000981">
    <property type="term" value="F:DNA-binding transcription factor activity, RNA polymerase II-specific"/>
    <property type="evidence" value="ECO:0007669"/>
    <property type="project" value="TreeGrafter"/>
</dbReference>
<dbReference type="PANTHER" id="PTHR23349">
    <property type="entry name" value="BASIC HELIX-LOOP-HELIX TRANSCRIPTION FACTOR, TWIST"/>
    <property type="match status" value="1"/>
</dbReference>
<accession>A0AA88IGQ1</accession>
<sequence>MGTRSILKPSNLFSGNLSSDGEVIKKVRTKKGEHTHVPAVQRRNARERNRVRQVNQGFAILRQRIPFETTVTKCGRERRERKLSKVDTLRCAVEYIQNLERLLETDEGGEDETKSNEIPCQTNDARILTQPFDLQQQMFLSQLYAELSGRRNTYLTGEEIDRLMRNSDLNSPLTRVFQPIMSDNGGATIECETGNQNVKKEETTDSDSSIYTCDENNSPPTASSDWYQHDQF</sequence>
<dbReference type="GO" id="GO:0046983">
    <property type="term" value="F:protein dimerization activity"/>
    <property type="evidence" value="ECO:0007669"/>
    <property type="project" value="InterPro"/>
</dbReference>
<feature type="domain" description="BHLH" evidence="3">
    <location>
        <begin position="38"/>
        <end position="99"/>
    </location>
</feature>
<proteinExistence type="predicted"/>
<dbReference type="AlphaFoldDB" id="A0AA88IGQ1"/>
<dbReference type="Gene3D" id="4.10.280.10">
    <property type="entry name" value="Helix-loop-helix DNA-binding domain"/>
    <property type="match status" value="1"/>
</dbReference>
<evidence type="ECO:0000256" key="1">
    <source>
        <dbReference type="ARBA" id="ARBA00023125"/>
    </source>
</evidence>
<dbReference type="PROSITE" id="PS50888">
    <property type="entry name" value="BHLH"/>
    <property type="match status" value="1"/>
</dbReference>
<dbReference type="Proteomes" id="UP001187531">
    <property type="component" value="Unassembled WGS sequence"/>
</dbReference>
<dbReference type="SUPFAM" id="SSF47459">
    <property type="entry name" value="HLH, helix-loop-helix DNA-binding domain"/>
    <property type="match status" value="1"/>
</dbReference>
<gene>
    <name evidence="4" type="ORF">QYM36_000802</name>
</gene>
<comment type="caution">
    <text evidence="4">The sequence shown here is derived from an EMBL/GenBank/DDBJ whole genome shotgun (WGS) entry which is preliminary data.</text>
</comment>
<feature type="region of interest" description="Disordered" evidence="2">
    <location>
        <begin position="195"/>
        <end position="232"/>
    </location>
</feature>
<dbReference type="InterPro" id="IPR011598">
    <property type="entry name" value="bHLH_dom"/>
</dbReference>
<dbReference type="SMART" id="SM00353">
    <property type="entry name" value="HLH"/>
    <property type="match status" value="1"/>
</dbReference>
<dbReference type="Pfam" id="PF00010">
    <property type="entry name" value="HLH"/>
    <property type="match status" value="1"/>
</dbReference>
<dbReference type="GO" id="GO:0032502">
    <property type="term" value="P:developmental process"/>
    <property type="evidence" value="ECO:0007669"/>
    <property type="project" value="TreeGrafter"/>
</dbReference>
<reference evidence="4" key="1">
    <citation type="submission" date="2023-07" db="EMBL/GenBank/DDBJ databases">
        <title>Chromosome-level genome assembly of Artemia franciscana.</title>
        <authorList>
            <person name="Jo E."/>
        </authorList>
    </citation>
    <scope>NUCLEOTIDE SEQUENCE</scope>
    <source>
        <tissue evidence="4">Whole body</tissue>
    </source>
</reference>
<keyword evidence="5" id="KW-1185">Reference proteome</keyword>
<feature type="compositionally biased region" description="Polar residues" evidence="2">
    <location>
        <begin position="206"/>
        <end position="226"/>
    </location>
</feature>
<dbReference type="CDD" id="cd19744">
    <property type="entry name" value="bHLH_TS_dAS-C_like"/>
    <property type="match status" value="1"/>
</dbReference>